<evidence type="ECO:0000313" key="3">
    <source>
        <dbReference type="Proteomes" id="UP001057375"/>
    </source>
</evidence>
<evidence type="ECO:0000256" key="1">
    <source>
        <dbReference type="SAM" id="Phobius"/>
    </source>
</evidence>
<comment type="caution">
    <text evidence="2">The sequence shown here is derived from an EMBL/GenBank/DDBJ whole genome shotgun (WGS) entry which is preliminary data.</text>
</comment>
<keyword evidence="1" id="KW-1133">Transmembrane helix</keyword>
<name>A0ABQ5KM45_9EUKA</name>
<feature type="non-terminal residue" evidence="2">
    <location>
        <position position="125"/>
    </location>
</feature>
<gene>
    <name evidence="2" type="ORF">ADUPG1_002540</name>
</gene>
<reference evidence="2" key="1">
    <citation type="submission" date="2022-03" db="EMBL/GenBank/DDBJ databases">
        <title>Draft genome sequence of Aduncisulcus paluster, a free-living microaerophilic Fornicata.</title>
        <authorList>
            <person name="Yuyama I."/>
            <person name="Kume K."/>
            <person name="Tamura T."/>
            <person name="Inagaki Y."/>
            <person name="Hashimoto T."/>
        </authorList>
    </citation>
    <scope>NUCLEOTIDE SEQUENCE</scope>
    <source>
        <strain evidence="2">NY0171</strain>
    </source>
</reference>
<keyword evidence="1" id="KW-0472">Membrane</keyword>
<proteinExistence type="predicted"/>
<sequence length="125" mass="14045">MIEIFSRLKFRTKINLGLTLIVAFTSLIIAIFVIRMSSDALIEQSRKRGEVLAGNLAMRAENPLLSVDLLNLGSMVNELKRRMMKSFTLLSWMTGTRIFDFAAPIFLSDKKLGTVRIGLSRSGIH</sequence>
<protein>
    <submittedName>
        <fullName evidence="2">PAS domain-containing protein</fullName>
    </submittedName>
</protein>
<organism evidence="2 3">
    <name type="scientific">Aduncisulcus paluster</name>
    <dbReference type="NCBI Taxonomy" id="2918883"/>
    <lineage>
        <taxon>Eukaryota</taxon>
        <taxon>Metamonada</taxon>
        <taxon>Carpediemonas-like organisms</taxon>
        <taxon>Aduncisulcus</taxon>
    </lineage>
</organism>
<feature type="transmembrane region" description="Helical" evidence="1">
    <location>
        <begin position="16"/>
        <end position="38"/>
    </location>
</feature>
<dbReference type="Proteomes" id="UP001057375">
    <property type="component" value="Unassembled WGS sequence"/>
</dbReference>
<dbReference type="EMBL" id="BQXS01003000">
    <property type="protein sequence ID" value="GKT33578.1"/>
    <property type="molecule type" value="Genomic_DNA"/>
</dbReference>
<evidence type="ECO:0000313" key="2">
    <source>
        <dbReference type="EMBL" id="GKT33578.1"/>
    </source>
</evidence>
<keyword evidence="1" id="KW-0812">Transmembrane</keyword>
<keyword evidence="3" id="KW-1185">Reference proteome</keyword>
<accession>A0ABQ5KM45</accession>